<keyword evidence="4" id="KW-0010">Activator</keyword>
<proteinExistence type="inferred from homology"/>
<dbReference type="EMBL" id="APND01000003">
    <property type="protein sequence ID" value="MES1929824.1"/>
    <property type="molecule type" value="Genomic_DNA"/>
</dbReference>
<evidence type="ECO:0000313" key="8">
    <source>
        <dbReference type="Proteomes" id="UP001460888"/>
    </source>
</evidence>
<keyword evidence="2" id="KW-0805">Transcription regulation</keyword>
<evidence type="ECO:0000256" key="4">
    <source>
        <dbReference type="ARBA" id="ARBA00023159"/>
    </source>
</evidence>
<comment type="caution">
    <text evidence="7">The sequence shown here is derived from an EMBL/GenBank/DDBJ whole genome shotgun (WGS) entry which is preliminary data.</text>
</comment>
<dbReference type="Pfam" id="PF03466">
    <property type="entry name" value="LysR_substrate"/>
    <property type="match status" value="1"/>
</dbReference>
<dbReference type="PANTHER" id="PTHR30346:SF26">
    <property type="entry name" value="HYDROGEN PEROXIDE-INDUCIBLE GENES ACTIVATOR"/>
    <property type="match status" value="1"/>
</dbReference>
<dbReference type="CDD" id="cd08411">
    <property type="entry name" value="PBP2_OxyR"/>
    <property type="match status" value="1"/>
</dbReference>
<keyword evidence="8" id="KW-1185">Reference proteome</keyword>
<dbReference type="InterPro" id="IPR000847">
    <property type="entry name" value="LysR_HTH_N"/>
</dbReference>
<dbReference type="Gene3D" id="3.40.190.10">
    <property type="entry name" value="Periplasmic binding protein-like II"/>
    <property type="match status" value="2"/>
</dbReference>
<dbReference type="SUPFAM" id="SSF46785">
    <property type="entry name" value="Winged helix' DNA-binding domain"/>
    <property type="match status" value="1"/>
</dbReference>
<dbReference type="Proteomes" id="UP001460888">
    <property type="component" value="Unassembled WGS sequence"/>
</dbReference>
<evidence type="ECO:0000256" key="2">
    <source>
        <dbReference type="ARBA" id="ARBA00023015"/>
    </source>
</evidence>
<evidence type="ECO:0000256" key="3">
    <source>
        <dbReference type="ARBA" id="ARBA00023125"/>
    </source>
</evidence>
<dbReference type="PANTHER" id="PTHR30346">
    <property type="entry name" value="TRANSCRIPTIONAL DUAL REGULATOR HCAR-RELATED"/>
    <property type="match status" value="1"/>
</dbReference>
<feature type="domain" description="HTH lysR-type" evidence="6">
    <location>
        <begin position="3"/>
        <end position="60"/>
    </location>
</feature>
<gene>
    <name evidence="7" type="ORF">SADO_11219</name>
</gene>
<keyword evidence="5" id="KW-0804">Transcription</keyword>
<accession>A0ABV2B1S4</accession>
<sequence>MHITLTELRYLIALDKERHFGRAAKRAFVSQPTLSVAVKKLEGELGVTVFERNRGEARVTPIGRRIIEQAYRVLGEVSALEAVAEQGRDELAGPLRLGVIYTVGPYLLPHLIPALREATPDMPLIIEENFTGTLTQQLRNNELDAVIIAMPYDVAGLSTWALYDESFVVVMPQKHPWTARESIDANDLADEDLLLLGPGHCFRDQVLSLCDDCRDRERERQPQAGSSLETIRHMVASGLGVTVLPRSSIPGLSEESRLLETRPFSGDTPTRRIAVAWRKSFPRPRAINSLRKAIMQCDPSGVTLLPEESAENIDEEAFVEL</sequence>
<organism evidence="7 8">
    <name type="scientific">Salinisphaera dokdonensis CL-ES53</name>
    <dbReference type="NCBI Taxonomy" id="1304272"/>
    <lineage>
        <taxon>Bacteria</taxon>
        <taxon>Pseudomonadati</taxon>
        <taxon>Pseudomonadota</taxon>
        <taxon>Gammaproteobacteria</taxon>
        <taxon>Salinisphaerales</taxon>
        <taxon>Salinisphaeraceae</taxon>
        <taxon>Salinisphaera</taxon>
    </lineage>
</organism>
<dbReference type="InterPro" id="IPR036390">
    <property type="entry name" value="WH_DNA-bd_sf"/>
</dbReference>
<evidence type="ECO:0000256" key="5">
    <source>
        <dbReference type="ARBA" id="ARBA00023163"/>
    </source>
</evidence>
<keyword evidence="3" id="KW-0238">DNA-binding</keyword>
<dbReference type="PROSITE" id="PS50931">
    <property type="entry name" value="HTH_LYSR"/>
    <property type="match status" value="1"/>
</dbReference>
<dbReference type="InterPro" id="IPR005119">
    <property type="entry name" value="LysR_subst-bd"/>
</dbReference>
<dbReference type="Pfam" id="PF00126">
    <property type="entry name" value="HTH_1"/>
    <property type="match status" value="1"/>
</dbReference>
<dbReference type="InterPro" id="IPR036388">
    <property type="entry name" value="WH-like_DNA-bd_sf"/>
</dbReference>
<evidence type="ECO:0000256" key="1">
    <source>
        <dbReference type="ARBA" id="ARBA00009437"/>
    </source>
</evidence>
<dbReference type="Gene3D" id="1.10.10.10">
    <property type="entry name" value="Winged helix-like DNA-binding domain superfamily/Winged helix DNA-binding domain"/>
    <property type="match status" value="1"/>
</dbReference>
<name>A0ABV2B1S4_9GAMM</name>
<dbReference type="SUPFAM" id="SSF53850">
    <property type="entry name" value="Periplasmic binding protein-like II"/>
    <property type="match status" value="1"/>
</dbReference>
<dbReference type="PRINTS" id="PR00039">
    <property type="entry name" value="HTHLYSR"/>
</dbReference>
<reference evidence="7 8" key="1">
    <citation type="submission" date="2013-03" db="EMBL/GenBank/DDBJ databases">
        <title>Salinisphaera dokdonensis CL-ES53 Genome Sequencing.</title>
        <authorList>
            <person name="Li C."/>
            <person name="Lai Q."/>
            <person name="Shao Z."/>
        </authorList>
    </citation>
    <scope>NUCLEOTIDE SEQUENCE [LARGE SCALE GENOMIC DNA]</scope>
    <source>
        <strain evidence="7 8">CL-ES53</strain>
    </source>
</reference>
<evidence type="ECO:0000313" key="7">
    <source>
        <dbReference type="EMBL" id="MES1929824.1"/>
    </source>
</evidence>
<evidence type="ECO:0000259" key="6">
    <source>
        <dbReference type="PROSITE" id="PS50931"/>
    </source>
</evidence>
<comment type="similarity">
    <text evidence="1">Belongs to the LysR transcriptional regulatory family.</text>
</comment>
<protein>
    <submittedName>
        <fullName evidence="7">LysR family transcriptional regulator</fullName>
    </submittedName>
</protein>